<keyword evidence="5" id="KW-0949">S-adenosyl-L-methionine</keyword>
<evidence type="ECO:0000256" key="11">
    <source>
        <dbReference type="ARBA" id="ARBA00075330"/>
    </source>
</evidence>
<feature type="domain" description="Methyltransferase small" evidence="17">
    <location>
        <begin position="34"/>
        <end position="126"/>
    </location>
</feature>
<evidence type="ECO:0000256" key="10">
    <source>
        <dbReference type="ARBA" id="ARBA00062344"/>
    </source>
</evidence>
<dbReference type="OrthoDB" id="406152at2759"/>
<evidence type="ECO:0000256" key="14">
    <source>
        <dbReference type="ARBA" id="ARBA00083337"/>
    </source>
</evidence>
<evidence type="ECO:0000256" key="16">
    <source>
        <dbReference type="ARBA" id="ARBA00093667"/>
    </source>
</evidence>
<evidence type="ECO:0000313" key="18">
    <source>
        <dbReference type="EMBL" id="KAI8043644.1"/>
    </source>
</evidence>
<protein>
    <recommendedName>
        <fullName evidence="15">Methyltransferase HEMK2</fullName>
    </recommendedName>
    <alternativeName>
        <fullName evidence="14">HemK methyltransferase family member 2</fullName>
    </alternativeName>
    <alternativeName>
        <fullName evidence="12">Lysine N-methyltransferase 9</fullName>
    </alternativeName>
    <alternativeName>
        <fullName evidence="11">Methylarsonite methyltransferase N6AMT1</fullName>
    </alternativeName>
    <alternativeName>
        <fullName evidence="16">Methyltransferase N6AMT1</fullName>
    </alternativeName>
    <alternativeName>
        <fullName evidence="13">Protein N(5)-glutamine methyltransferase</fullName>
    </alternativeName>
</protein>
<evidence type="ECO:0000256" key="4">
    <source>
        <dbReference type="ARBA" id="ARBA00022679"/>
    </source>
</evidence>
<reference evidence="18" key="1">
    <citation type="journal article" date="2023" name="Genome Biol. Evol.">
        <title>Long-read-based Genome Assembly of Drosophila gunungcola Reveals Fewer Chemosensory Genes in Flower-breeding Species.</title>
        <authorList>
            <person name="Negi A."/>
            <person name="Liao B.Y."/>
            <person name="Yeh S.D."/>
        </authorList>
    </citation>
    <scope>NUCLEOTIDE SEQUENCE</scope>
    <source>
        <strain evidence="18">Sukarami</strain>
    </source>
</reference>
<dbReference type="GO" id="GO:0003676">
    <property type="term" value="F:nucleic acid binding"/>
    <property type="evidence" value="ECO:0007669"/>
    <property type="project" value="InterPro"/>
</dbReference>
<dbReference type="SUPFAM" id="SSF53335">
    <property type="entry name" value="S-adenosyl-L-methionine-dependent methyltransferases"/>
    <property type="match status" value="1"/>
</dbReference>
<dbReference type="Gene3D" id="3.40.50.150">
    <property type="entry name" value="Vaccinia Virus protein VP39"/>
    <property type="match status" value="1"/>
</dbReference>
<comment type="similarity">
    <text evidence="2">Belongs to the eukaryotic/archaeal PrmC-related family.</text>
</comment>
<dbReference type="GO" id="GO:0036009">
    <property type="term" value="F:protein-glutamine N-methyltransferase activity"/>
    <property type="evidence" value="ECO:0007669"/>
    <property type="project" value="UniProtKB-ARBA"/>
</dbReference>
<evidence type="ECO:0000256" key="12">
    <source>
        <dbReference type="ARBA" id="ARBA00076540"/>
    </source>
</evidence>
<dbReference type="EMBL" id="JAMKOV010000002">
    <property type="protein sequence ID" value="KAI8043644.1"/>
    <property type="molecule type" value="Genomic_DNA"/>
</dbReference>
<dbReference type="InterPro" id="IPR002052">
    <property type="entry name" value="DNA_methylase_N6_adenine_CS"/>
</dbReference>
<accession>A0A9P9YUZ8</accession>
<dbReference type="FunFam" id="3.40.50.150:FF:000077">
    <property type="entry name" value="HemK methyltransferase family member 2"/>
    <property type="match status" value="1"/>
</dbReference>
<dbReference type="InterPro" id="IPR007848">
    <property type="entry name" value="Small_mtfrase_dom"/>
</dbReference>
<keyword evidence="4" id="KW-0808">Transferase</keyword>
<name>A0A9P9YUZ8_9MUSC</name>
<evidence type="ECO:0000256" key="8">
    <source>
        <dbReference type="ARBA" id="ARBA00050903"/>
    </source>
</evidence>
<dbReference type="AlphaFoldDB" id="A0A9P9YUZ8"/>
<sequence length="227" mass="25586">METPYTDHLTLEDYEQVYEPAEDSFLLLDALEKDLEYLEQLQPHLCLEMGSGSGVIITALAKKLASCSLCLATDINPKACDATRRTAARNGARLDSIRCNLTDALRRQSVDLLLFNPPYVVTSDEELHTQKFDSHSESSTERNLVFSWAGGQDGRRVTDILLKQLDDILSPRGVLYLLLLRENKPEDIITHLEGLKFRAVKFMERRIPGEHLYILKVTRSSSSSSTS</sequence>
<dbReference type="GO" id="GO:0035657">
    <property type="term" value="C:eRF1 methyltransferase complex"/>
    <property type="evidence" value="ECO:0007669"/>
    <property type="project" value="TreeGrafter"/>
</dbReference>
<comment type="catalytic activity">
    <reaction evidence="8">
        <text>methylarsonous acid + S-adenosyl-L-methionine = dimethylarsinate + S-adenosyl-L-homocysteine + 2 H(+)</text>
        <dbReference type="Rhea" id="RHEA:11684"/>
        <dbReference type="ChEBI" id="CHEBI:15378"/>
        <dbReference type="ChEBI" id="CHEBI:16223"/>
        <dbReference type="ChEBI" id="CHEBI:17826"/>
        <dbReference type="ChEBI" id="CHEBI:57856"/>
        <dbReference type="ChEBI" id="CHEBI:59789"/>
    </reaction>
</comment>
<dbReference type="PROSITE" id="PS00092">
    <property type="entry name" value="N6_MTASE"/>
    <property type="match status" value="1"/>
</dbReference>
<evidence type="ECO:0000313" key="19">
    <source>
        <dbReference type="Proteomes" id="UP001059596"/>
    </source>
</evidence>
<evidence type="ECO:0000256" key="15">
    <source>
        <dbReference type="ARBA" id="ARBA00093624"/>
    </source>
</evidence>
<keyword evidence="6" id="KW-0539">Nucleus</keyword>
<comment type="catalytic activity">
    <reaction evidence="7">
        <text>L-lysyl-[histone] + S-adenosyl-L-methionine = N(6)-methyl-L-lysyl-[histone] + S-adenosyl-L-homocysteine + H(+)</text>
        <dbReference type="Rhea" id="RHEA:10024"/>
        <dbReference type="Rhea" id="RHEA-COMP:9845"/>
        <dbReference type="Rhea" id="RHEA-COMP:9846"/>
        <dbReference type="ChEBI" id="CHEBI:15378"/>
        <dbReference type="ChEBI" id="CHEBI:29969"/>
        <dbReference type="ChEBI" id="CHEBI:57856"/>
        <dbReference type="ChEBI" id="CHEBI:59789"/>
        <dbReference type="ChEBI" id="CHEBI:61929"/>
    </reaction>
    <physiologicalReaction direction="left-to-right" evidence="7">
        <dbReference type="Rhea" id="RHEA:10025"/>
    </physiologicalReaction>
</comment>
<dbReference type="PANTHER" id="PTHR45875">
    <property type="entry name" value="METHYLTRANSFERASE N6AMT1"/>
    <property type="match status" value="1"/>
</dbReference>
<dbReference type="InterPro" id="IPR004557">
    <property type="entry name" value="PrmC-related"/>
</dbReference>
<dbReference type="InterPro" id="IPR029063">
    <property type="entry name" value="SAM-dependent_MTases_sf"/>
</dbReference>
<gene>
    <name evidence="18" type="ORF">M5D96_004977</name>
</gene>
<dbReference type="PANTHER" id="PTHR45875:SF1">
    <property type="entry name" value="METHYLTRANSFERASE N6AMT1"/>
    <property type="match status" value="1"/>
</dbReference>
<comment type="subunit">
    <text evidence="10">Heterodimer; heterodimerization with TRMT112 is required for S-adenosyl-L-methionine-binding.</text>
</comment>
<evidence type="ECO:0000256" key="5">
    <source>
        <dbReference type="ARBA" id="ARBA00022691"/>
    </source>
</evidence>
<dbReference type="Pfam" id="PF05175">
    <property type="entry name" value="MTS"/>
    <property type="match status" value="1"/>
</dbReference>
<evidence type="ECO:0000256" key="6">
    <source>
        <dbReference type="ARBA" id="ARBA00023242"/>
    </source>
</evidence>
<dbReference type="GO" id="GO:0032259">
    <property type="term" value="P:methylation"/>
    <property type="evidence" value="ECO:0007669"/>
    <property type="project" value="UniProtKB-KW"/>
</dbReference>
<comment type="caution">
    <text evidence="18">The sequence shown here is derived from an EMBL/GenBank/DDBJ whole genome shotgun (WGS) entry which is preliminary data.</text>
</comment>
<comment type="subcellular location">
    <subcellularLocation>
        <location evidence="1">Nucleus</location>
    </subcellularLocation>
</comment>
<evidence type="ECO:0000256" key="7">
    <source>
        <dbReference type="ARBA" id="ARBA00048619"/>
    </source>
</evidence>
<proteinExistence type="inferred from homology"/>
<dbReference type="InterPro" id="IPR052190">
    <property type="entry name" value="Euk-Arch_PrmC-MTase"/>
</dbReference>
<keyword evidence="3" id="KW-0489">Methyltransferase</keyword>
<keyword evidence="19" id="KW-1185">Reference proteome</keyword>
<evidence type="ECO:0000256" key="2">
    <source>
        <dbReference type="ARBA" id="ARBA00006149"/>
    </source>
</evidence>
<evidence type="ECO:0000256" key="3">
    <source>
        <dbReference type="ARBA" id="ARBA00022603"/>
    </source>
</evidence>
<comment type="function">
    <text evidence="9">Methyltransferase that can methylate proteins and, to a lower extent, arsenic. Catalytic subunit of a heterodimer with TRMT112, which monomethylates 'Lys-12' of histone H4 (H4K12me1), a modification present at the promoters of numerous genes encoding cell cycle regulators. Catalytic subunit of a heterodimer with TRMT112, which catalyzes N5-methylation of Glu residue of proteins with a Gly-Gln-Xaa-Xaa-Xaa-Arg motif. Methylates ETF1 on 'Gln-185'; ETF1 needs to be complexed to ERF3 in its GTP-bound form to be efficiently methylated. May also play a role in the modulation of arsenic-induced toxicity by mediating the conversion of monomethylarsonous acid (3+) into the less toxic dimethylarsonic acid. It however only plays a limited role in arsenic metabolism compared with AS3MT.</text>
</comment>
<evidence type="ECO:0000259" key="17">
    <source>
        <dbReference type="Pfam" id="PF05175"/>
    </source>
</evidence>
<evidence type="ECO:0000256" key="13">
    <source>
        <dbReference type="ARBA" id="ARBA00080992"/>
    </source>
</evidence>
<dbReference type="Proteomes" id="UP001059596">
    <property type="component" value="Unassembled WGS sequence"/>
</dbReference>
<dbReference type="NCBIfam" id="TIGR00537">
    <property type="entry name" value="hemK_rel_arch"/>
    <property type="match status" value="1"/>
</dbReference>
<evidence type="ECO:0000256" key="9">
    <source>
        <dbReference type="ARBA" id="ARBA00053180"/>
    </source>
</evidence>
<dbReference type="GO" id="GO:0005634">
    <property type="term" value="C:nucleus"/>
    <property type="evidence" value="ECO:0007669"/>
    <property type="project" value="UniProtKB-SubCell"/>
</dbReference>
<evidence type="ECO:0000256" key="1">
    <source>
        <dbReference type="ARBA" id="ARBA00004123"/>
    </source>
</evidence>
<organism evidence="18 19">
    <name type="scientific">Drosophila gunungcola</name>
    <name type="common">fruit fly</name>
    <dbReference type="NCBI Taxonomy" id="103775"/>
    <lineage>
        <taxon>Eukaryota</taxon>
        <taxon>Metazoa</taxon>
        <taxon>Ecdysozoa</taxon>
        <taxon>Arthropoda</taxon>
        <taxon>Hexapoda</taxon>
        <taxon>Insecta</taxon>
        <taxon>Pterygota</taxon>
        <taxon>Neoptera</taxon>
        <taxon>Endopterygota</taxon>
        <taxon>Diptera</taxon>
        <taxon>Brachycera</taxon>
        <taxon>Muscomorpha</taxon>
        <taxon>Ephydroidea</taxon>
        <taxon>Drosophilidae</taxon>
        <taxon>Drosophila</taxon>
        <taxon>Sophophora</taxon>
    </lineage>
</organism>